<keyword evidence="4" id="KW-1185">Reference proteome</keyword>
<gene>
    <name evidence="3" type="ORF">GCM10010420_51090</name>
</gene>
<organism evidence="3 4">
    <name type="scientific">Streptomyces glaucosporus</name>
    <dbReference type="NCBI Taxonomy" id="284044"/>
    <lineage>
        <taxon>Bacteria</taxon>
        <taxon>Bacillati</taxon>
        <taxon>Actinomycetota</taxon>
        <taxon>Actinomycetes</taxon>
        <taxon>Kitasatosporales</taxon>
        <taxon>Streptomycetaceae</taxon>
        <taxon>Streptomyces</taxon>
    </lineage>
</organism>
<accession>A0ABN3IX20</accession>
<feature type="transmembrane region" description="Helical" evidence="2">
    <location>
        <begin position="28"/>
        <end position="52"/>
    </location>
</feature>
<dbReference type="RefSeq" id="WP_344633492.1">
    <property type="nucleotide sequence ID" value="NZ_BAAATJ010000033.1"/>
</dbReference>
<name>A0ABN3IX20_9ACTN</name>
<feature type="region of interest" description="Disordered" evidence="1">
    <location>
        <begin position="180"/>
        <end position="227"/>
    </location>
</feature>
<evidence type="ECO:0000313" key="3">
    <source>
        <dbReference type="EMBL" id="GAA2415077.1"/>
    </source>
</evidence>
<dbReference type="Proteomes" id="UP001500058">
    <property type="component" value="Unassembled WGS sequence"/>
</dbReference>
<comment type="caution">
    <text evidence="3">The sequence shown here is derived from an EMBL/GenBank/DDBJ whole genome shotgun (WGS) entry which is preliminary data.</text>
</comment>
<keyword evidence="2" id="KW-1133">Transmembrane helix</keyword>
<feature type="transmembrane region" description="Helical" evidence="2">
    <location>
        <begin position="100"/>
        <end position="120"/>
    </location>
</feature>
<feature type="region of interest" description="Disordered" evidence="1">
    <location>
        <begin position="1"/>
        <end position="20"/>
    </location>
</feature>
<proteinExistence type="predicted"/>
<reference evidence="3 4" key="1">
    <citation type="journal article" date="2019" name="Int. J. Syst. Evol. Microbiol.">
        <title>The Global Catalogue of Microorganisms (GCM) 10K type strain sequencing project: providing services to taxonomists for standard genome sequencing and annotation.</title>
        <authorList>
            <consortium name="The Broad Institute Genomics Platform"/>
            <consortium name="The Broad Institute Genome Sequencing Center for Infectious Disease"/>
            <person name="Wu L."/>
            <person name="Ma J."/>
        </authorList>
    </citation>
    <scope>NUCLEOTIDE SEQUENCE [LARGE SCALE GENOMIC DNA]</scope>
    <source>
        <strain evidence="3 4">JCM 6921</strain>
    </source>
</reference>
<feature type="transmembrane region" description="Helical" evidence="2">
    <location>
        <begin position="152"/>
        <end position="171"/>
    </location>
</feature>
<evidence type="ECO:0000313" key="4">
    <source>
        <dbReference type="Proteomes" id="UP001500058"/>
    </source>
</evidence>
<dbReference type="InterPro" id="IPR011746">
    <property type="entry name" value="Trp_synth-assoc_CHP"/>
</dbReference>
<feature type="transmembrane region" description="Helical" evidence="2">
    <location>
        <begin position="72"/>
        <end position="93"/>
    </location>
</feature>
<evidence type="ECO:0000256" key="1">
    <source>
        <dbReference type="SAM" id="MobiDB-lite"/>
    </source>
</evidence>
<evidence type="ECO:0008006" key="5">
    <source>
        <dbReference type="Google" id="ProtNLM"/>
    </source>
</evidence>
<dbReference type="InterPro" id="IPR019051">
    <property type="entry name" value="Trp_biosyn_TM_oprn/chp"/>
</dbReference>
<dbReference type="EMBL" id="BAAATJ010000033">
    <property type="protein sequence ID" value="GAA2415077.1"/>
    <property type="molecule type" value="Genomic_DNA"/>
</dbReference>
<keyword evidence="2" id="KW-0472">Membrane</keyword>
<keyword evidence="2" id="KW-0812">Transmembrane</keyword>
<feature type="compositionally biased region" description="Basic and acidic residues" evidence="1">
    <location>
        <begin position="198"/>
        <end position="217"/>
    </location>
</feature>
<dbReference type="Pfam" id="PF09534">
    <property type="entry name" value="Trp_oprn_chp"/>
    <property type="match status" value="1"/>
</dbReference>
<sequence length="227" mass="22080">MTSPPPPDTPSASPASPARAASAGPRRALAAALACGVLGAAAVLASSGGVWGEGTAVLAQGGLPVEVTGGEVTGLPAALALVALASLVAVFAVRRTGRTLVAGLLALCGAGTAAAVPLALAGGRGRAALEDEAAEVTGLTHGAVESVSFGPWPWAAAAGGVLLLAAGVLALRHGRAWPAMSGRHERAGASRPARGRRPAADPDRPEELWKALDRGEDPTAGSGGNTP</sequence>
<evidence type="ECO:0000256" key="2">
    <source>
        <dbReference type="SAM" id="Phobius"/>
    </source>
</evidence>
<dbReference type="NCBIfam" id="TIGR02234">
    <property type="entry name" value="trp_oprn_chp"/>
    <property type="match status" value="1"/>
</dbReference>
<protein>
    <recommendedName>
        <fullName evidence="5">TIGR02234 family membrane protein</fullName>
    </recommendedName>
</protein>
<feature type="compositionally biased region" description="Low complexity" evidence="1">
    <location>
        <begin position="10"/>
        <end position="20"/>
    </location>
</feature>